<dbReference type="NCBIfam" id="TIGR00172">
    <property type="entry name" value="maf"/>
    <property type="match status" value="1"/>
</dbReference>
<comment type="similarity">
    <text evidence="5">Belongs to the Maf family. YceF subfamily.</text>
</comment>
<dbReference type="KEGG" id="thig:FE785_04125"/>
<evidence type="ECO:0000256" key="3">
    <source>
        <dbReference type="ARBA" id="ARBA00022801"/>
    </source>
</evidence>
<dbReference type="Proteomes" id="UP000304864">
    <property type="component" value="Chromosome"/>
</dbReference>
<feature type="active site" description="Proton acceptor" evidence="5">
    <location>
        <position position="87"/>
    </location>
</feature>
<comment type="subcellular location">
    <subcellularLocation>
        <location evidence="1 5">Cytoplasm</location>
    </subcellularLocation>
</comment>
<feature type="site" description="Important for substrate specificity" evidence="5">
    <location>
        <position position="172"/>
    </location>
</feature>
<reference evidence="6 7" key="1">
    <citation type="submission" date="2019-05" db="EMBL/GenBank/DDBJ databases">
        <title>Thiomicrorhabdus sediminis sp. nov, a novel sulfur-oxidizing bacterium isolated from coastal sediment.</title>
        <authorList>
            <person name="Liu X."/>
        </authorList>
    </citation>
    <scope>NUCLEOTIDE SEQUENCE [LARGE SCALE GENOMIC DNA]</scope>
    <source>
        <strain evidence="6 7">G1</strain>
    </source>
</reference>
<proteinExistence type="inferred from homology"/>
<dbReference type="GO" id="GO:0005737">
    <property type="term" value="C:cytoplasm"/>
    <property type="evidence" value="ECO:0007669"/>
    <property type="project" value="UniProtKB-SubCell"/>
</dbReference>
<evidence type="ECO:0000256" key="1">
    <source>
        <dbReference type="ARBA" id="ARBA00004496"/>
    </source>
</evidence>
<dbReference type="Gene3D" id="3.90.950.10">
    <property type="match status" value="1"/>
</dbReference>
<dbReference type="SUPFAM" id="SSF52972">
    <property type="entry name" value="ITPase-like"/>
    <property type="match status" value="1"/>
</dbReference>
<feature type="site" description="Important for substrate specificity" evidence="5">
    <location>
        <position position="30"/>
    </location>
</feature>
<dbReference type="EC" id="3.6.1.-" evidence="5"/>
<comment type="catalytic activity">
    <reaction evidence="5">
        <text>N(7)-methyl-GTP + H2O = N(7)-methyl-GMP + diphosphate + H(+)</text>
        <dbReference type="Rhea" id="RHEA:58744"/>
        <dbReference type="ChEBI" id="CHEBI:15377"/>
        <dbReference type="ChEBI" id="CHEBI:15378"/>
        <dbReference type="ChEBI" id="CHEBI:33019"/>
        <dbReference type="ChEBI" id="CHEBI:58285"/>
        <dbReference type="ChEBI" id="CHEBI:87133"/>
    </reaction>
</comment>
<dbReference type="EMBL" id="CP040602">
    <property type="protein sequence ID" value="QCU89884.1"/>
    <property type="molecule type" value="Genomic_DNA"/>
</dbReference>
<dbReference type="CDD" id="cd00555">
    <property type="entry name" value="Maf"/>
    <property type="match status" value="1"/>
</dbReference>
<dbReference type="AlphaFoldDB" id="A0A4P9K4I4"/>
<dbReference type="GO" id="GO:0047429">
    <property type="term" value="F:nucleoside triphosphate diphosphatase activity"/>
    <property type="evidence" value="ECO:0007669"/>
    <property type="project" value="InterPro"/>
</dbReference>
<dbReference type="RefSeq" id="WP_138564561.1">
    <property type="nucleotide sequence ID" value="NZ_CP040602.1"/>
</dbReference>
<feature type="site" description="Important for substrate specificity" evidence="5">
    <location>
        <position position="88"/>
    </location>
</feature>
<comment type="function">
    <text evidence="5">Nucleoside triphosphate pyrophosphatase that hydrolyzes 7-methyl-GTP (m(7)GTP). May have a dual role in cell division arrest and in preventing the incorporation of modified nucleotides into cellular nucleic acids.</text>
</comment>
<evidence type="ECO:0000256" key="5">
    <source>
        <dbReference type="HAMAP-Rule" id="MF_00528"/>
    </source>
</evidence>
<dbReference type="PANTHER" id="PTHR43213">
    <property type="entry name" value="BIFUNCTIONAL DTTP/UTP PYROPHOSPHATASE/METHYLTRANSFERASE PROTEIN-RELATED"/>
    <property type="match status" value="1"/>
</dbReference>
<keyword evidence="4 5" id="KW-0546">Nucleotide metabolism</keyword>
<evidence type="ECO:0000313" key="7">
    <source>
        <dbReference type="Proteomes" id="UP000304864"/>
    </source>
</evidence>
<name>A0A4P9K4I4_9GAMM</name>
<dbReference type="PANTHER" id="PTHR43213:SF10">
    <property type="entry name" value="7-METHYL-GTP PYROPHOSPHATASE"/>
    <property type="match status" value="1"/>
</dbReference>
<keyword evidence="2 5" id="KW-0963">Cytoplasm</keyword>
<keyword evidence="7" id="KW-1185">Reference proteome</keyword>
<dbReference type="InterPro" id="IPR003697">
    <property type="entry name" value="Maf-like"/>
</dbReference>
<dbReference type="PIRSF" id="PIRSF006305">
    <property type="entry name" value="Maf"/>
    <property type="match status" value="1"/>
</dbReference>
<evidence type="ECO:0000256" key="2">
    <source>
        <dbReference type="ARBA" id="ARBA00022490"/>
    </source>
</evidence>
<protein>
    <recommendedName>
        <fullName evidence="5">7-methyl-GTP pyrophosphatase</fullName>
        <shortName evidence="5">m(7)GTP pyrophosphatase</shortName>
        <ecNumber evidence="5">3.6.1.-</ecNumber>
    </recommendedName>
</protein>
<dbReference type="Pfam" id="PF02545">
    <property type="entry name" value="Maf"/>
    <property type="match status" value="1"/>
</dbReference>
<keyword evidence="3 5" id="KW-0378">Hydrolase</keyword>
<dbReference type="InterPro" id="IPR029001">
    <property type="entry name" value="ITPase-like_fam"/>
</dbReference>
<sequence length="213" mass="23772">MTPTPSPNNSELKSTSAPLPAIVLGSTSIYRKQLLDKLQLDFIQDKPEIDETPHSRESVQKMVIRLAKGKAKVFQNQYSEHIIITSDQSASFNGKPVGKPKDRTDAIRQLQDFSGQAVIFYTGLVVENTATGNSYEYLDTTIVHFRELSLEVIENYIDREQPLDCAGSFKSEGLGITLFEKIESRDPNALIGLPLMALTDIFYQMGYALPRAL</sequence>
<gene>
    <name evidence="6" type="ORF">FE785_04125</name>
</gene>
<comment type="cofactor">
    <cofactor evidence="5">
        <name>a divalent metal cation</name>
        <dbReference type="ChEBI" id="CHEBI:60240"/>
    </cofactor>
</comment>
<dbReference type="HAMAP" id="MF_00528">
    <property type="entry name" value="Maf"/>
    <property type="match status" value="1"/>
</dbReference>
<dbReference type="GO" id="GO:0009117">
    <property type="term" value="P:nucleotide metabolic process"/>
    <property type="evidence" value="ECO:0007669"/>
    <property type="project" value="UniProtKB-KW"/>
</dbReference>
<dbReference type="OrthoDB" id="9813694at2"/>
<organism evidence="6 7">
    <name type="scientific">Thiomicrorhabdus sediminis</name>
    <dbReference type="NCBI Taxonomy" id="2580412"/>
    <lineage>
        <taxon>Bacteria</taxon>
        <taxon>Pseudomonadati</taxon>
        <taxon>Pseudomonadota</taxon>
        <taxon>Gammaproteobacteria</taxon>
        <taxon>Thiotrichales</taxon>
        <taxon>Piscirickettsiaceae</taxon>
        <taxon>Thiomicrorhabdus</taxon>
    </lineage>
</organism>
<comment type="caution">
    <text evidence="5">Lacks conserved residue(s) required for the propagation of feature annotation.</text>
</comment>
<accession>A0A4P9K4I4</accession>
<evidence type="ECO:0000313" key="6">
    <source>
        <dbReference type="EMBL" id="QCU89884.1"/>
    </source>
</evidence>
<evidence type="ECO:0000256" key="4">
    <source>
        <dbReference type="ARBA" id="ARBA00023080"/>
    </source>
</evidence>